<comment type="caution">
    <text evidence="3">The sequence shown here is derived from an EMBL/GenBank/DDBJ whole genome shotgun (WGS) entry which is preliminary data.</text>
</comment>
<dbReference type="RefSeq" id="WP_162177062.1">
    <property type="nucleotide sequence ID" value="NZ_ARYJ01000008.1"/>
</dbReference>
<feature type="domain" description="Retropepsin-like aspartic endopeptidase" evidence="2">
    <location>
        <begin position="33"/>
        <end position="166"/>
    </location>
</feature>
<dbReference type="Proteomes" id="UP000024816">
    <property type="component" value="Unassembled WGS sequence"/>
</dbReference>
<evidence type="ECO:0000259" key="2">
    <source>
        <dbReference type="Pfam" id="PF05618"/>
    </source>
</evidence>
<dbReference type="PATRIC" id="fig|1280952.3.peg.2613"/>
<feature type="chain" id="PRO_5001577907" description="Retropepsin-like aspartic endopeptidase domain-containing protein" evidence="1">
    <location>
        <begin position="24"/>
        <end position="174"/>
    </location>
</feature>
<proteinExistence type="predicted"/>
<dbReference type="SUPFAM" id="SSF50630">
    <property type="entry name" value="Acid proteases"/>
    <property type="match status" value="1"/>
</dbReference>
<protein>
    <recommendedName>
        <fullName evidence="2">Retropepsin-like aspartic endopeptidase domain-containing protein</fullName>
    </recommendedName>
</protein>
<dbReference type="InterPro" id="IPR021109">
    <property type="entry name" value="Peptidase_aspartic_dom_sf"/>
</dbReference>
<feature type="signal peptide" evidence="1">
    <location>
        <begin position="1"/>
        <end position="23"/>
    </location>
</feature>
<dbReference type="EMBL" id="ARYJ01000008">
    <property type="protein sequence ID" value="KCZ87471.1"/>
    <property type="molecule type" value="Genomic_DNA"/>
</dbReference>
<evidence type="ECO:0000313" key="4">
    <source>
        <dbReference type="Proteomes" id="UP000024816"/>
    </source>
</evidence>
<dbReference type="PANTHER" id="PTHR38037:SF2">
    <property type="entry name" value="ATP-DEPENDENT ZINC PROTEASE DOMAIN-CONTAINING PROTEIN-RELATED"/>
    <property type="match status" value="1"/>
</dbReference>
<dbReference type="InterPro" id="IPR008503">
    <property type="entry name" value="Asp_endopeptidase"/>
</dbReference>
<evidence type="ECO:0000313" key="3">
    <source>
        <dbReference type="EMBL" id="KCZ87471.1"/>
    </source>
</evidence>
<sequence>MKLLRLPIYAALFMALVPSPAFAEREGRDDMTVLGYVEDVHVGKLGLEMKGKLDTGADSSSVYGRDVKVYKKSGKDDWVTFRLRGKNGRTVRYDQDVRRFALIKLKTGGTIRRPVIHLPICVGGVRGLAEVNLADREDFEYDILIGREFLASRVLVDSASTFIADDECNVSERD</sequence>
<dbReference type="Gene3D" id="2.40.70.10">
    <property type="entry name" value="Acid Proteases"/>
    <property type="match status" value="1"/>
</dbReference>
<keyword evidence="1" id="KW-0732">Signal</keyword>
<dbReference type="PANTHER" id="PTHR38037">
    <property type="entry name" value="ZN_PROTEASE DOMAIN-CONTAINING PROTEIN"/>
    <property type="match status" value="1"/>
</dbReference>
<accession>A0A059FA81</accession>
<evidence type="ECO:0000256" key="1">
    <source>
        <dbReference type="SAM" id="SignalP"/>
    </source>
</evidence>
<keyword evidence="4" id="KW-1185">Reference proteome</keyword>
<dbReference type="Pfam" id="PF05618">
    <property type="entry name" value="Zn_protease"/>
    <property type="match status" value="1"/>
</dbReference>
<reference evidence="3 4" key="1">
    <citation type="journal article" date="2014" name="Antonie Van Leeuwenhoek">
        <title>Hyphomonas beringensis sp. nov. and Hyphomonas chukchiensis sp. nov., isolated from surface seawater of the Bering Sea and Chukchi Sea.</title>
        <authorList>
            <person name="Li C."/>
            <person name="Lai Q."/>
            <person name="Li G."/>
            <person name="Dong C."/>
            <person name="Wang J."/>
            <person name="Liao Y."/>
            <person name="Shao Z."/>
        </authorList>
    </citation>
    <scope>NUCLEOTIDE SEQUENCE [LARGE SCALE GENOMIC DNA]</scope>
    <source>
        <strain evidence="3 4">VP2</strain>
    </source>
</reference>
<dbReference type="AlphaFoldDB" id="A0A059FA81"/>
<organism evidence="3 4">
    <name type="scientific">Hyphomonas jannaschiana VP2</name>
    <dbReference type="NCBI Taxonomy" id="1280952"/>
    <lineage>
        <taxon>Bacteria</taxon>
        <taxon>Pseudomonadati</taxon>
        <taxon>Pseudomonadota</taxon>
        <taxon>Alphaproteobacteria</taxon>
        <taxon>Hyphomonadales</taxon>
        <taxon>Hyphomonadaceae</taxon>
        <taxon>Hyphomonas</taxon>
    </lineage>
</organism>
<dbReference type="STRING" id="1280952.HJA_13065"/>
<gene>
    <name evidence="3" type="ORF">HJA_13065</name>
</gene>
<name>A0A059FA81_9PROT</name>
<dbReference type="eggNOG" id="COG4067">
    <property type="taxonomic scope" value="Bacteria"/>
</dbReference>